<dbReference type="SUPFAM" id="SSF55729">
    <property type="entry name" value="Acyl-CoA N-acyltransferases (Nat)"/>
    <property type="match status" value="1"/>
</dbReference>
<organism evidence="4 5">
    <name type="scientific">Alkalicoccus urumqiensis</name>
    <name type="common">Bacillus urumqiensis</name>
    <dbReference type="NCBI Taxonomy" id="1548213"/>
    <lineage>
        <taxon>Bacteria</taxon>
        <taxon>Bacillati</taxon>
        <taxon>Bacillota</taxon>
        <taxon>Bacilli</taxon>
        <taxon>Bacillales</taxon>
        <taxon>Bacillaceae</taxon>
        <taxon>Alkalicoccus</taxon>
    </lineage>
</organism>
<evidence type="ECO:0000256" key="1">
    <source>
        <dbReference type="ARBA" id="ARBA00022679"/>
    </source>
</evidence>
<dbReference type="Pfam" id="PF13673">
    <property type="entry name" value="Acetyltransf_10"/>
    <property type="match status" value="1"/>
</dbReference>
<dbReference type="CDD" id="cd04301">
    <property type="entry name" value="NAT_SF"/>
    <property type="match status" value="1"/>
</dbReference>
<evidence type="ECO:0000256" key="2">
    <source>
        <dbReference type="ARBA" id="ARBA00023315"/>
    </source>
</evidence>
<dbReference type="InterPro" id="IPR050832">
    <property type="entry name" value="Bact_Acetyltransf"/>
</dbReference>
<evidence type="ECO:0000313" key="4">
    <source>
        <dbReference type="EMBL" id="PRO66149.1"/>
    </source>
</evidence>
<dbReference type="InterPro" id="IPR000182">
    <property type="entry name" value="GNAT_dom"/>
</dbReference>
<evidence type="ECO:0000259" key="3">
    <source>
        <dbReference type="PROSITE" id="PS51186"/>
    </source>
</evidence>
<keyword evidence="2" id="KW-0012">Acyltransferase</keyword>
<dbReference type="InterPro" id="IPR016181">
    <property type="entry name" value="Acyl_CoA_acyltransferase"/>
</dbReference>
<sequence>MNWYCKTYEELTKEELYALLELRVAVFIVEQQCAYPEVDGVDRHSWHLFAETDGAYAAYARLIPAGVVYPEASIGRVLTAQMFRGQGLGRELMRRALEELEKTGETDIKIQAQEYAEKFYAQDGFLPISDPYLDDGILHVDMIRKR</sequence>
<dbReference type="Gene3D" id="3.40.630.30">
    <property type="match status" value="1"/>
</dbReference>
<reference evidence="4 5" key="1">
    <citation type="submission" date="2018-03" db="EMBL/GenBank/DDBJ databases">
        <title>Bacillus urumqiensis sp. nov., a moderately haloalkaliphilic bacterium isolated from a salt lake.</title>
        <authorList>
            <person name="Zhao B."/>
            <person name="Liao Z."/>
        </authorList>
    </citation>
    <scope>NUCLEOTIDE SEQUENCE [LARGE SCALE GENOMIC DNA]</scope>
    <source>
        <strain evidence="4 5">BZ-SZ-XJ18</strain>
    </source>
</reference>
<dbReference type="RefSeq" id="WP_105958340.1">
    <property type="nucleotide sequence ID" value="NZ_PVNS01000004.1"/>
</dbReference>
<accession>A0A2P6MIP0</accession>
<keyword evidence="5" id="KW-1185">Reference proteome</keyword>
<dbReference type="OrthoDB" id="9796171at2"/>
<dbReference type="PROSITE" id="PS51186">
    <property type="entry name" value="GNAT"/>
    <property type="match status" value="1"/>
</dbReference>
<evidence type="ECO:0000313" key="5">
    <source>
        <dbReference type="Proteomes" id="UP000243650"/>
    </source>
</evidence>
<protein>
    <submittedName>
        <fullName evidence="4">GNAT family N-acetyltransferase</fullName>
    </submittedName>
</protein>
<dbReference type="PANTHER" id="PTHR43877">
    <property type="entry name" value="AMINOALKYLPHOSPHONATE N-ACETYLTRANSFERASE-RELATED-RELATED"/>
    <property type="match status" value="1"/>
</dbReference>
<dbReference type="AlphaFoldDB" id="A0A2P6MIP0"/>
<dbReference type="EMBL" id="PVNS01000004">
    <property type="protein sequence ID" value="PRO66149.1"/>
    <property type="molecule type" value="Genomic_DNA"/>
</dbReference>
<comment type="caution">
    <text evidence="4">The sequence shown here is derived from an EMBL/GenBank/DDBJ whole genome shotgun (WGS) entry which is preliminary data.</text>
</comment>
<dbReference type="GO" id="GO:0016747">
    <property type="term" value="F:acyltransferase activity, transferring groups other than amino-acyl groups"/>
    <property type="evidence" value="ECO:0007669"/>
    <property type="project" value="InterPro"/>
</dbReference>
<keyword evidence="1 4" id="KW-0808">Transferase</keyword>
<dbReference type="Proteomes" id="UP000243650">
    <property type="component" value="Unassembled WGS sequence"/>
</dbReference>
<feature type="domain" description="N-acetyltransferase" evidence="3">
    <location>
        <begin position="6"/>
        <end position="146"/>
    </location>
</feature>
<gene>
    <name evidence="4" type="ORF">C6I21_04935</name>
</gene>
<name>A0A2P6MIP0_ALKUR</name>
<proteinExistence type="predicted"/>